<dbReference type="InterPro" id="IPR008991">
    <property type="entry name" value="Translation_prot_SH3-like_sf"/>
</dbReference>
<accession>A0A1H8CSU3</accession>
<dbReference type="GO" id="GO:1990904">
    <property type="term" value="C:ribonucleoprotein complex"/>
    <property type="evidence" value="ECO:0007669"/>
    <property type="project" value="UniProtKB-KW"/>
</dbReference>
<dbReference type="SUPFAM" id="SSF50104">
    <property type="entry name" value="Translation proteins SH3-like domain"/>
    <property type="match status" value="1"/>
</dbReference>
<name>A0A1H8CSU3_9FIRM</name>
<evidence type="ECO:0000313" key="4">
    <source>
        <dbReference type="Proteomes" id="UP000199158"/>
    </source>
</evidence>
<dbReference type="OrthoDB" id="1683515at2"/>
<evidence type="ECO:0000256" key="2">
    <source>
        <dbReference type="ARBA" id="ARBA00023274"/>
    </source>
</evidence>
<evidence type="ECO:0000256" key="1">
    <source>
        <dbReference type="ARBA" id="ARBA00022980"/>
    </source>
</evidence>
<evidence type="ECO:0000313" key="3">
    <source>
        <dbReference type="EMBL" id="SEM98301.1"/>
    </source>
</evidence>
<keyword evidence="4" id="KW-1185">Reference proteome</keyword>
<dbReference type="Proteomes" id="UP000199158">
    <property type="component" value="Unassembled WGS sequence"/>
</dbReference>
<sequence>MQIEKGCVVRSISGRDANRFYVVMSLEKDFALISDGKVRVIDKPKRKNIKHLRPTKTFIDVDSLTTNNQLRQALRAFNNPEAV</sequence>
<proteinExistence type="predicted"/>
<dbReference type="GO" id="GO:0005840">
    <property type="term" value="C:ribosome"/>
    <property type="evidence" value="ECO:0007669"/>
    <property type="project" value="UniProtKB-KW"/>
</dbReference>
<protein>
    <recommendedName>
        <fullName evidence="5">Ribosomal protein L14E/L6E/L27E</fullName>
    </recommendedName>
</protein>
<evidence type="ECO:0008006" key="5">
    <source>
        <dbReference type="Google" id="ProtNLM"/>
    </source>
</evidence>
<dbReference type="InterPro" id="IPR041985">
    <property type="entry name" value="Ribosomal_eL14_KOW"/>
</dbReference>
<dbReference type="EMBL" id="FOCG01000002">
    <property type="protein sequence ID" value="SEM98301.1"/>
    <property type="molecule type" value="Genomic_DNA"/>
</dbReference>
<keyword evidence="1" id="KW-0689">Ribosomal protein</keyword>
<dbReference type="AlphaFoldDB" id="A0A1H8CSU3"/>
<dbReference type="CDD" id="cd06088">
    <property type="entry name" value="KOW_RPL14"/>
    <property type="match status" value="1"/>
</dbReference>
<dbReference type="STRING" id="474960.SAMN05216180_2326"/>
<dbReference type="Gene3D" id="2.30.30.30">
    <property type="match status" value="1"/>
</dbReference>
<gene>
    <name evidence="3" type="ORF">SAMN05216180_2326</name>
</gene>
<dbReference type="RefSeq" id="WP_092755307.1">
    <property type="nucleotide sequence ID" value="NZ_FOCG01000002.1"/>
</dbReference>
<dbReference type="InterPro" id="IPR014722">
    <property type="entry name" value="Rib_uL2_dom2"/>
</dbReference>
<keyword evidence="2" id="KW-0687">Ribonucleoprotein</keyword>
<reference evidence="3 4" key="1">
    <citation type="submission" date="2016-10" db="EMBL/GenBank/DDBJ databases">
        <authorList>
            <person name="de Groot N.N."/>
        </authorList>
    </citation>
    <scope>NUCLEOTIDE SEQUENCE [LARGE SCALE GENOMIC DNA]</scope>
    <source>
        <strain evidence="3 4">CGMCC 1.5070</strain>
    </source>
</reference>
<organism evidence="3 4">
    <name type="scientific">Hydrogenoanaerobacterium saccharovorans</name>
    <dbReference type="NCBI Taxonomy" id="474960"/>
    <lineage>
        <taxon>Bacteria</taxon>
        <taxon>Bacillati</taxon>
        <taxon>Bacillota</taxon>
        <taxon>Clostridia</taxon>
        <taxon>Eubacteriales</taxon>
        <taxon>Oscillospiraceae</taxon>
        <taxon>Hydrogenoanaerobacterium</taxon>
    </lineage>
</organism>